<feature type="transmembrane region" description="Helical" evidence="4">
    <location>
        <begin position="164"/>
        <end position="183"/>
    </location>
</feature>
<keyword evidence="4" id="KW-0812">Transmembrane</keyword>
<evidence type="ECO:0000313" key="6">
    <source>
        <dbReference type="EMBL" id="AJA52620.1"/>
    </source>
</evidence>
<evidence type="ECO:0000313" key="7">
    <source>
        <dbReference type="EMBL" id="KRU11370.1"/>
    </source>
</evidence>
<name>A0A0H3J636_CLOPA</name>
<dbReference type="InterPro" id="IPR003594">
    <property type="entry name" value="HATPase_dom"/>
</dbReference>
<feature type="transmembrane region" description="Helical" evidence="4">
    <location>
        <begin position="6"/>
        <end position="24"/>
    </location>
</feature>
<gene>
    <name evidence="6" type="ORF">CLPA_c25630</name>
    <name evidence="7" type="ORF">CP6013_00617</name>
</gene>
<dbReference type="GO" id="GO:0000160">
    <property type="term" value="P:phosphorelay signal transduction system"/>
    <property type="evidence" value="ECO:0007669"/>
    <property type="project" value="UniProtKB-KW"/>
</dbReference>
<dbReference type="KEGG" id="cpat:CLPA_c25630"/>
<dbReference type="GO" id="GO:0016301">
    <property type="term" value="F:kinase activity"/>
    <property type="evidence" value="ECO:0007669"/>
    <property type="project" value="UniProtKB-KW"/>
</dbReference>
<dbReference type="InterPro" id="IPR005467">
    <property type="entry name" value="His_kinase_dom"/>
</dbReference>
<evidence type="ECO:0000256" key="1">
    <source>
        <dbReference type="ARBA" id="ARBA00022777"/>
    </source>
</evidence>
<dbReference type="Pfam" id="PF02518">
    <property type="entry name" value="HATPase_c"/>
    <property type="match status" value="1"/>
</dbReference>
<feature type="coiled-coil region" evidence="3">
    <location>
        <begin position="217"/>
        <end position="244"/>
    </location>
</feature>
<accession>A0A0H3J636</accession>
<dbReference type="Gene3D" id="1.10.287.130">
    <property type="match status" value="1"/>
</dbReference>
<keyword evidence="9" id="KW-1185">Reference proteome</keyword>
<dbReference type="Proteomes" id="UP000028042">
    <property type="component" value="Unassembled WGS sequence"/>
</dbReference>
<keyword evidence="1 6" id="KW-0808">Transferase</keyword>
<dbReference type="InterPro" id="IPR039506">
    <property type="entry name" value="SPOB_a"/>
</dbReference>
<protein>
    <submittedName>
        <fullName evidence="7">Signal transduction histidine kinase regulating citrate/malate metabolism</fullName>
    </submittedName>
    <submittedName>
        <fullName evidence="6">Two-component sensor histidine kinase</fullName>
    </submittedName>
</protein>
<sequence length="441" mass="51626">MAIIMEILSDVIESLLFLGIFAALHNKKRFLIENKLRSILFCILFVSMTYFSTIYINNIYRILFITIFDILLLAYITRIKIFASIVIFFVFLSVLSVTEYFIGIIEMIILNINLNQIFLNFKYSLVFIIATKIMQVIIVLLLFRFSKYFNKFKLFQQEGILFSNLIMQIGVFALLILIINFSIFDVKDLKIYNCFIFIVYFIFLIIQLNGLKEYRRIVNVEAKYKIQEHQIKDMEEIIKIIRQEKHDFANHINVIWGLCSLNKPDTVEKIKNYVNGISNTLHSSFKYIDTGNDCLSGLLSIKSNYAVKNNINFDIMIDEPFSSIEIKENDLISIISNIIDNAFEAFEVKSNIENKEITIDSFSKDNKFFIEISNNGDMIPEDIQNKIFDRGFSTKTKKSQDHGFGLYIIKQLIEQNNGIISLESTLERTTFLIEFKMKEFR</sequence>
<dbReference type="Gene3D" id="3.30.565.10">
    <property type="entry name" value="Histidine kinase-like ATPase, C-terminal domain"/>
    <property type="match status" value="1"/>
</dbReference>
<evidence type="ECO:0000256" key="3">
    <source>
        <dbReference type="SAM" id="Coils"/>
    </source>
</evidence>
<dbReference type="KEGG" id="cpae:CPAST_c25630"/>
<reference evidence="7" key="2">
    <citation type="submission" date="2015-10" db="EMBL/GenBank/DDBJ databases">
        <title>Improved Draft Genome Sequence of Clostridium pasteurianum Strain ATCC 6013 (DSM 525) Using a Hybrid Next-Generation Sequencing Approach.</title>
        <authorList>
            <person name="Pyne M.E."/>
            <person name="Utturkar S.M."/>
            <person name="Brown S.D."/>
            <person name="Moo-Young M."/>
            <person name="Chung D.A."/>
            <person name="Chou P.C."/>
        </authorList>
    </citation>
    <scope>NUCLEOTIDE SEQUENCE</scope>
    <source>
        <strain evidence="7">ATCC 6013</strain>
    </source>
</reference>
<reference evidence="7 8" key="3">
    <citation type="journal article" name="Genome Announc.">
        <title>Improved Draft Genome Sequence of Clostridium pasteurianum Strain ATCC 6013 (DSM 525) Using a Hybrid Next-Generation Sequencing Approach.</title>
        <authorList>
            <person name="Pyne M.E."/>
            <person name="Utturkar S."/>
            <person name="Brown S.D."/>
            <person name="Moo-Young M."/>
            <person name="Chung D.A."/>
            <person name="Chou C.P."/>
        </authorList>
    </citation>
    <scope>NUCLEOTIDE SEQUENCE [LARGE SCALE GENOMIC DNA]</scope>
    <source>
        <strain evidence="7 8">ATCC 6013</strain>
    </source>
</reference>
<keyword evidence="1 6" id="KW-0418">Kinase</keyword>
<organism evidence="6 9">
    <name type="scientific">Clostridium pasteurianum DSM 525 = ATCC 6013</name>
    <dbReference type="NCBI Taxonomy" id="1262449"/>
    <lineage>
        <taxon>Bacteria</taxon>
        <taxon>Bacillati</taxon>
        <taxon>Bacillota</taxon>
        <taxon>Clostridia</taxon>
        <taxon>Eubacteriales</taxon>
        <taxon>Clostridiaceae</taxon>
        <taxon>Clostridium</taxon>
    </lineage>
</organism>
<dbReference type="EMBL" id="CP009268">
    <property type="protein sequence ID" value="AJA52620.1"/>
    <property type="molecule type" value="Genomic_DNA"/>
</dbReference>
<dbReference type="SMART" id="SM00387">
    <property type="entry name" value="HATPase_c"/>
    <property type="match status" value="1"/>
</dbReference>
<evidence type="ECO:0000313" key="8">
    <source>
        <dbReference type="Proteomes" id="UP000028042"/>
    </source>
</evidence>
<feature type="transmembrane region" description="Helical" evidence="4">
    <location>
        <begin position="83"/>
        <end position="109"/>
    </location>
</feature>
<dbReference type="PATRIC" id="fig|1262449.3.peg.3471"/>
<feature type="transmembrane region" description="Helical" evidence="4">
    <location>
        <begin position="121"/>
        <end position="143"/>
    </location>
</feature>
<dbReference type="PANTHER" id="PTHR40448">
    <property type="entry name" value="TWO-COMPONENT SENSOR HISTIDINE KINASE"/>
    <property type="match status" value="1"/>
</dbReference>
<evidence type="ECO:0000256" key="4">
    <source>
        <dbReference type="SAM" id="Phobius"/>
    </source>
</evidence>
<dbReference type="InterPro" id="IPR036890">
    <property type="entry name" value="HATPase_C_sf"/>
</dbReference>
<dbReference type="RefSeq" id="WP_003447384.1">
    <property type="nucleotide sequence ID" value="NZ_ANZB01000015.1"/>
</dbReference>
<dbReference type="GeneID" id="93074698"/>
<feature type="transmembrane region" description="Helical" evidence="4">
    <location>
        <begin position="36"/>
        <end position="53"/>
    </location>
</feature>
<keyword evidence="4" id="KW-0472">Membrane</keyword>
<dbReference type="eggNOG" id="COG3290">
    <property type="taxonomic scope" value="Bacteria"/>
</dbReference>
<keyword evidence="2" id="KW-0902">Two-component regulatory system</keyword>
<dbReference type="AlphaFoldDB" id="A0A0H3J636"/>
<dbReference type="PANTHER" id="PTHR40448:SF1">
    <property type="entry name" value="TWO-COMPONENT SENSOR HISTIDINE KINASE"/>
    <property type="match status" value="1"/>
</dbReference>
<evidence type="ECO:0000259" key="5">
    <source>
        <dbReference type="PROSITE" id="PS50109"/>
    </source>
</evidence>
<keyword evidence="3" id="KW-0175">Coiled coil</keyword>
<feature type="domain" description="Histidine kinase" evidence="5">
    <location>
        <begin position="331"/>
        <end position="439"/>
    </location>
</feature>
<dbReference type="Proteomes" id="UP000030905">
    <property type="component" value="Chromosome"/>
</dbReference>
<dbReference type="Pfam" id="PF14689">
    <property type="entry name" value="SPOB_a"/>
    <property type="match status" value="1"/>
</dbReference>
<keyword evidence="4" id="KW-1133">Transmembrane helix</keyword>
<dbReference type="SUPFAM" id="SSF55874">
    <property type="entry name" value="ATPase domain of HSP90 chaperone/DNA topoisomerase II/histidine kinase"/>
    <property type="match status" value="1"/>
</dbReference>
<proteinExistence type="predicted"/>
<evidence type="ECO:0000313" key="9">
    <source>
        <dbReference type="Proteomes" id="UP000030905"/>
    </source>
</evidence>
<evidence type="ECO:0000256" key="2">
    <source>
        <dbReference type="ARBA" id="ARBA00023012"/>
    </source>
</evidence>
<dbReference type="EMBL" id="JPGY02000001">
    <property type="protein sequence ID" value="KRU11370.1"/>
    <property type="molecule type" value="Genomic_DNA"/>
</dbReference>
<feature type="transmembrane region" description="Helical" evidence="4">
    <location>
        <begin position="189"/>
        <end position="206"/>
    </location>
</feature>
<reference evidence="6 9" key="1">
    <citation type="journal article" date="2015" name="Genome Announc.">
        <title>Complete Genome Sequence of the Nitrogen-Fixing and Solvent-Producing Clostridium pasteurianum DSM 525.</title>
        <authorList>
            <person name="Poehlein A."/>
            <person name="Grosse-Honebrink A."/>
            <person name="Zhang Y."/>
            <person name="Minton N.P."/>
            <person name="Daniel R."/>
        </authorList>
    </citation>
    <scope>NUCLEOTIDE SEQUENCE [LARGE SCALE GENOMIC DNA]</scope>
    <source>
        <strain evidence="6">DSM 525</strain>
        <strain evidence="9">DSM 525 / ATCC 6013</strain>
    </source>
</reference>
<dbReference type="PROSITE" id="PS50109">
    <property type="entry name" value="HIS_KIN"/>
    <property type="match status" value="1"/>
</dbReference>
<dbReference type="GO" id="GO:0042802">
    <property type="term" value="F:identical protein binding"/>
    <property type="evidence" value="ECO:0007669"/>
    <property type="project" value="TreeGrafter"/>
</dbReference>